<dbReference type="InterPro" id="IPR010982">
    <property type="entry name" value="Lambda_DNA-bd_dom_sf"/>
</dbReference>
<dbReference type="CDD" id="cd00093">
    <property type="entry name" value="HTH_XRE"/>
    <property type="match status" value="1"/>
</dbReference>
<evidence type="ECO:0000313" key="3">
    <source>
        <dbReference type="EMBL" id="CAA9470220.1"/>
    </source>
</evidence>
<accession>A0A6J4RG54</accession>
<dbReference type="Gene3D" id="3.40.50.300">
    <property type="entry name" value="P-loop containing nucleotide triphosphate hydrolases"/>
    <property type="match status" value="1"/>
</dbReference>
<dbReference type="Pfam" id="PF13560">
    <property type="entry name" value="HTH_31"/>
    <property type="match status" value="1"/>
</dbReference>
<sequence length="793" mass="86818">MREVETGTRHSFGDLLRRHRAHSDMTQEVLARRTGLTPQAIGLLERGERRRPHAYTVQVLGEALGLEGREFAEFEASARGPAARGAAAEPPSRAMPMPPTSLVGRETEVTSVMELFRREDVRLVTLTGPGGVGKTRLALEVAGLSHDAFADGVFFVPLAPLQDPDLMPSVIAQTLGVKDAGDRSLLEALIRHLGDKRLLLLLDNFEHLLKAVPVVSDLVRDCPGLTVLATSRAPLRLSGERQYPLSPLSLVAGASLERSPAVRLFEERAREVSPGFEVRAGNEAAVAEICKRLDGLPLAIELAAAKVKLFSPKALLDRLELRLPLLSGGARDLPERQQTLRDTVAWSYDLLGPDERALFGRLTVFAGGFSLEAAEAVCGPGMPEEKEVLEILASLVDNSLVVSRVEAASEPGGDEPRFTMLETVREYAAERLGSDGEAEQVRRAHAMYYLELAEAAQPEVSSQTLTGWLVVLEREHDNMRAALRWAIRCWQVDFGTRLALALWRFWPERHHVSEGRRWLEAVLALGMPADVAEGSEPTLPLRRWAFLHLVAGMLTAEQGDYDRGMALYEESLTLYRNMGHRKGMSGPLRELGAVAYQRGEYDQAAHLSQQALDIAREFGSAFGSGLAVCTLSDALRAQGDLERARMLLEESVISLRRTEYPLRVANALAITLSRLGSIECQVGREERAPELFRESLQLARRFGFTFDTVICLEGMARVAVQEDPVQAARLLGVSAVQREALGTPLPPVARTDHDYAANAARAALGEEPFEAAWAAGYAMPLEKSISEVVGEDG</sequence>
<organism evidence="3">
    <name type="scientific">uncultured Rubrobacteraceae bacterium</name>
    <dbReference type="NCBI Taxonomy" id="349277"/>
    <lineage>
        <taxon>Bacteria</taxon>
        <taxon>Bacillati</taxon>
        <taxon>Actinomycetota</taxon>
        <taxon>Rubrobacteria</taxon>
        <taxon>Rubrobacterales</taxon>
        <taxon>Rubrobacteraceae</taxon>
        <taxon>environmental samples</taxon>
    </lineage>
</organism>
<dbReference type="PANTHER" id="PTHR47691:SF3">
    <property type="entry name" value="HTH-TYPE TRANSCRIPTIONAL REGULATOR RV0890C-RELATED"/>
    <property type="match status" value="1"/>
</dbReference>
<dbReference type="SUPFAM" id="SSF52540">
    <property type="entry name" value="P-loop containing nucleoside triphosphate hydrolases"/>
    <property type="match status" value="1"/>
</dbReference>
<dbReference type="Gene3D" id="1.10.260.40">
    <property type="entry name" value="lambda repressor-like DNA-binding domains"/>
    <property type="match status" value="1"/>
</dbReference>
<evidence type="ECO:0000256" key="1">
    <source>
        <dbReference type="SAM" id="MobiDB-lite"/>
    </source>
</evidence>
<proteinExistence type="predicted"/>
<dbReference type="GO" id="GO:0003677">
    <property type="term" value="F:DNA binding"/>
    <property type="evidence" value="ECO:0007669"/>
    <property type="project" value="InterPro"/>
</dbReference>
<dbReference type="InterPro" id="IPR049945">
    <property type="entry name" value="AAA_22"/>
</dbReference>
<dbReference type="InterPro" id="IPR019734">
    <property type="entry name" value="TPR_rpt"/>
</dbReference>
<dbReference type="InterPro" id="IPR001387">
    <property type="entry name" value="Cro/C1-type_HTH"/>
</dbReference>
<name>A0A6J4RG54_9ACTN</name>
<feature type="domain" description="HTH cro/C1-type" evidence="2">
    <location>
        <begin position="16"/>
        <end position="71"/>
    </location>
</feature>
<dbReference type="SMART" id="SM00028">
    <property type="entry name" value="TPR"/>
    <property type="match status" value="3"/>
</dbReference>
<dbReference type="InterPro" id="IPR011990">
    <property type="entry name" value="TPR-like_helical_dom_sf"/>
</dbReference>
<dbReference type="InterPro" id="IPR058852">
    <property type="entry name" value="HTH_77"/>
</dbReference>
<dbReference type="PANTHER" id="PTHR47691">
    <property type="entry name" value="REGULATOR-RELATED"/>
    <property type="match status" value="1"/>
</dbReference>
<feature type="region of interest" description="Disordered" evidence="1">
    <location>
        <begin position="77"/>
        <end position="101"/>
    </location>
</feature>
<dbReference type="SMART" id="SM00530">
    <property type="entry name" value="HTH_XRE"/>
    <property type="match status" value="1"/>
</dbReference>
<dbReference type="Pfam" id="PF13424">
    <property type="entry name" value="TPR_12"/>
    <property type="match status" value="1"/>
</dbReference>
<gene>
    <name evidence="3" type="ORF">AVDCRST_MAG58-4139</name>
</gene>
<dbReference type="EMBL" id="CADCVF010000081">
    <property type="protein sequence ID" value="CAA9470220.1"/>
    <property type="molecule type" value="Genomic_DNA"/>
</dbReference>
<dbReference type="Pfam" id="PF13401">
    <property type="entry name" value="AAA_22"/>
    <property type="match status" value="1"/>
</dbReference>
<reference evidence="3" key="1">
    <citation type="submission" date="2020-02" db="EMBL/GenBank/DDBJ databases">
        <authorList>
            <person name="Meier V. D."/>
        </authorList>
    </citation>
    <scope>NUCLEOTIDE SEQUENCE</scope>
    <source>
        <strain evidence="3">AVDCRST_MAG58</strain>
    </source>
</reference>
<dbReference type="SUPFAM" id="SSF47413">
    <property type="entry name" value="lambda repressor-like DNA-binding domains"/>
    <property type="match status" value="1"/>
</dbReference>
<dbReference type="SUPFAM" id="SSF48452">
    <property type="entry name" value="TPR-like"/>
    <property type="match status" value="1"/>
</dbReference>
<dbReference type="Gene3D" id="1.25.40.10">
    <property type="entry name" value="Tetratricopeptide repeat domain"/>
    <property type="match status" value="1"/>
</dbReference>
<dbReference type="InterPro" id="IPR027417">
    <property type="entry name" value="P-loop_NTPase"/>
</dbReference>
<feature type="compositionally biased region" description="Low complexity" evidence="1">
    <location>
        <begin position="77"/>
        <end position="94"/>
    </location>
</feature>
<dbReference type="PROSITE" id="PS50943">
    <property type="entry name" value="HTH_CROC1"/>
    <property type="match status" value="1"/>
</dbReference>
<dbReference type="PRINTS" id="PR00364">
    <property type="entry name" value="DISEASERSIST"/>
</dbReference>
<evidence type="ECO:0000259" key="2">
    <source>
        <dbReference type="PROSITE" id="PS50943"/>
    </source>
</evidence>
<dbReference type="GO" id="GO:0016887">
    <property type="term" value="F:ATP hydrolysis activity"/>
    <property type="evidence" value="ECO:0007669"/>
    <property type="project" value="InterPro"/>
</dbReference>
<dbReference type="Pfam" id="PF25872">
    <property type="entry name" value="HTH_77"/>
    <property type="match status" value="1"/>
</dbReference>
<dbReference type="AlphaFoldDB" id="A0A6J4RG54"/>
<protein>
    <recommendedName>
        <fullName evidence="2">HTH cro/C1-type domain-containing protein</fullName>
    </recommendedName>
</protein>